<reference evidence="2 3" key="1">
    <citation type="submission" date="2019-06" db="EMBL/GenBank/DDBJ databases">
        <title>A novel species of marine bacteria.</title>
        <authorList>
            <person name="Wang Y."/>
        </authorList>
    </citation>
    <scope>NUCLEOTIDE SEQUENCE [LARGE SCALE GENOMIC DNA]</scope>
    <source>
        <strain evidence="2 3">MA1-10</strain>
    </source>
</reference>
<evidence type="ECO:0000259" key="1">
    <source>
        <dbReference type="Pfam" id="PF01882"/>
    </source>
</evidence>
<keyword evidence="3" id="KW-1185">Reference proteome</keyword>
<dbReference type="AlphaFoldDB" id="A0A545SX30"/>
<comment type="caution">
    <text evidence="2">The sequence shown here is derived from an EMBL/GenBank/DDBJ whole genome shotgun (WGS) entry which is preliminary data.</text>
</comment>
<evidence type="ECO:0000313" key="2">
    <source>
        <dbReference type="EMBL" id="TQV69521.1"/>
    </source>
</evidence>
<dbReference type="PANTHER" id="PTHR33608">
    <property type="entry name" value="BLL2464 PROTEIN"/>
    <property type="match status" value="1"/>
</dbReference>
<dbReference type="InterPro" id="IPR002881">
    <property type="entry name" value="DUF58"/>
</dbReference>
<dbReference type="Proteomes" id="UP000315816">
    <property type="component" value="Unassembled WGS sequence"/>
</dbReference>
<proteinExistence type="predicted"/>
<feature type="domain" description="DUF58" evidence="1">
    <location>
        <begin position="46"/>
        <end position="244"/>
    </location>
</feature>
<protein>
    <submittedName>
        <fullName evidence="2">DUF58 domain-containing protein</fullName>
    </submittedName>
</protein>
<dbReference type="Pfam" id="PF01882">
    <property type="entry name" value="DUF58"/>
    <property type="match status" value="1"/>
</dbReference>
<name>A0A545SX30_9RHOB</name>
<accession>A0A545SX30</accession>
<evidence type="ECO:0000313" key="3">
    <source>
        <dbReference type="Proteomes" id="UP000315816"/>
    </source>
</evidence>
<dbReference type="EMBL" id="VICH01000004">
    <property type="protein sequence ID" value="TQV69521.1"/>
    <property type="molecule type" value="Genomic_DNA"/>
</dbReference>
<dbReference type="PANTHER" id="PTHR33608:SF6">
    <property type="entry name" value="BLL2464 PROTEIN"/>
    <property type="match status" value="1"/>
</dbReference>
<gene>
    <name evidence="2" type="ORF">FIL88_02775</name>
</gene>
<organism evidence="2 3">
    <name type="scientific">Aliiroseovarius halocynthiae</name>
    <dbReference type="NCBI Taxonomy" id="985055"/>
    <lineage>
        <taxon>Bacteria</taxon>
        <taxon>Pseudomonadati</taxon>
        <taxon>Pseudomonadota</taxon>
        <taxon>Alphaproteobacteria</taxon>
        <taxon>Rhodobacterales</taxon>
        <taxon>Paracoccaceae</taxon>
        <taxon>Aliiroseovarius</taxon>
    </lineage>
</organism>
<dbReference type="OrthoDB" id="9794556at2"/>
<sequence length="285" mass="32145">MQLRSRAEALASRLPPLLVAAQHLAQSVELGEHGRRQSGQGEAFWQYRRAQPGDPAHRIDWRRSARSDRHYVQEKEWQAAHSVQLWVDPSPSLAFASDAALPEKREQAQLIALALAALLLRGGERVGLLGGAEVPKRGQMTLSRLADQLMFPSRDVPLSAHFAHRRARQVVFSDFLGSLETTRAFVETAQGRGQQGVLFQVLDPMEELFPFQGRVLFQDVAGGVRHDTREAADLRNRYLDRLASRKDELRDLANRAGWRFYSYHTQDPASAALLWLWNAIGEPSR</sequence>